<proteinExistence type="predicted"/>
<dbReference type="EMBL" id="FR854071">
    <property type="protein sequence ID" value="CCA81734.1"/>
    <property type="molecule type" value="Genomic_DNA"/>
</dbReference>
<name>G2ZRP9_9RALS</name>
<organism evidence="1">
    <name type="scientific">blood disease bacterium R229</name>
    <dbReference type="NCBI Taxonomy" id="741978"/>
    <lineage>
        <taxon>Bacteria</taxon>
        <taxon>Pseudomonadati</taxon>
        <taxon>Pseudomonadota</taxon>
        <taxon>Betaproteobacteria</taxon>
        <taxon>Burkholderiales</taxon>
        <taxon>Burkholderiaceae</taxon>
        <taxon>Ralstonia</taxon>
        <taxon>Ralstonia solanacearum species complex</taxon>
    </lineage>
</organism>
<reference evidence="1" key="1">
    <citation type="journal article" date="2011" name="PLoS ONE">
        <title>Ralstonia syzygii, the Blood Disease Bacterium and some Asian R. solanacearum strains form a single genomic species despite divergent lifestyles.</title>
        <authorList>
            <person name="Remenant B."/>
            <person name="de Cambiaire J.C."/>
            <person name="Cellier G."/>
            <person name="Jacobs J.M."/>
            <person name="Mangenot S."/>
            <person name="Barbe V."/>
            <person name="Lajus A."/>
            <person name="Vallenet D."/>
            <person name="Medigue C."/>
            <person name="Fegan M."/>
            <person name="Allen C."/>
            <person name="Prior P."/>
        </authorList>
    </citation>
    <scope>NUCLEOTIDE SEQUENCE</scope>
    <source>
        <strain evidence="1">R229</strain>
    </source>
</reference>
<evidence type="ECO:0000313" key="1">
    <source>
        <dbReference type="EMBL" id="CCA81734.1"/>
    </source>
</evidence>
<gene>
    <name evidence="1" type="ORF">BDB_150296</name>
</gene>
<sequence>MSLKMANRQLKLAICQKGSSLHTGGAAVDYSL</sequence>
<reference evidence="1" key="2">
    <citation type="submission" date="2011-04" db="EMBL/GenBank/DDBJ databases">
        <authorList>
            <person name="Genoscope - CEA"/>
        </authorList>
    </citation>
    <scope>NUCLEOTIDE SEQUENCE</scope>
    <source>
        <strain evidence="1">R229</strain>
    </source>
</reference>
<protein>
    <submittedName>
        <fullName evidence="1">Conserved hypothethical protein</fullName>
    </submittedName>
</protein>
<dbReference type="AlphaFoldDB" id="G2ZRP9"/>
<accession>G2ZRP9</accession>